<dbReference type="AlphaFoldDB" id="A0A450S4Q3"/>
<dbReference type="PROSITE" id="PS50294">
    <property type="entry name" value="WD_REPEATS_REGION"/>
    <property type="match status" value="1"/>
</dbReference>
<evidence type="ECO:0000256" key="2">
    <source>
        <dbReference type="SAM" id="MobiDB-lite"/>
    </source>
</evidence>
<dbReference type="GO" id="GO:0006508">
    <property type="term" value="P:proteolysis"/>
    <property type="evidence" value="ECO:0007669"/>
    <property type="project" value="InterPro"/>
</dbReference>
<dbReference type="EMBL" id="CAADEY010000016">
    <property type="protein sequence ID" value="VFJ46815.1"/>
    <property type="molecule type" value="Genomic_DNA"/>
</dbReference>
<feature type="region of interest" description="Disordered" evidence="2">
    <location>
        <begin position="729"/>
        <end position="748"/>
    </location>
</feature>
<dbReference type="SUPFAM" id="SSF52129">
    <property type="entry name" value="Caspase-like"/>
    <property type="match status" value="1"/>
</dbReference>
<dbReference type="SUPFAM" id="SSF82171">
    <property type="entry name" value="DPP6 N-terminal domain-like"/>
    <property type="match status" value="1"/>
</dbReference>
<dbReference type="PROSITE" id="PS50082">
    <property type="entry name" value="WD_REPEATS_2"/>
    <property type="match status" value="1"/>
</dbReference>
<dbReference type="Pfam" id="PF00656">
    <property type="entry name" value="Peptidase_C14"/>
    <property type="match status" value="1"/>
</dbReference>
<dbReference type="PANTHER" id="PTHR19879:SF9">
    <property type="entry name" value="TRANSCRIPTION INITIATION FACTOR TFIID SUBUNIT 5"/>
    <property type="match status" value="1"/>
</dbReference>
<evidence type="ECO:0000259" key="3">
    <source>
        <dbReference type="Pfam" id="PF00656"/>
    </source>
</evidence>
<dbReference type="SUPFAM" id="SSF75011">
    <property type="entry name" value="3-carboxy-cis,cis-mucoante lactonizing enzyme"/>
    <property type="match status" value="1"/>
</dbReference>
<dbReference type="SMART" id="SM00320">
    <property type="entry name" value="WD40"/>
    <property type="match status" value="5"/>
</dbReference>
<organism evidence="4">
    <name type="scientific">Candidatus Kentrum sp. DK</name>
    <dbReference type="NCBI Taxonomy" id="2126562"/>
    <lineage>
        <taxon>Bacteria</taxon>
        <taxon>Pseudomonadati</taxon>
        <taxon>Pseudomonadota</taxon>
        <taxon>Gammaproteobacteria</taxon>
        <taxon>Candidatus Kentrum</taxon>
    </lineage>
</organism>
<name>A0A450S4Q3_9GAMM</name>
<dbReference type="InterPro" id="IPR029030">
    <property type="entry name" value="Caspase-like_dom_sf"/>
</dbReference>
<dbReference type="GO" id="GO:0004197">
    <property type="term" value="F:cysteine-type endopeptidase activity"/>
    <property type="evidence" value="ECO:0007669"/>
    <property type="project" value="InterPro"/>
</dbReference>
<feature type="domain" description="Peptidase C14 caspase" evidence="3">
    <location>
        <begin position="759"/>
        <end position="982"/>
    </location>
</feature>
<dbReference type="Gene3D" id="3.40.50.1460">
    <property type="match status" value="1"/>
</dbReference>
<accession>A0A450S4Q3</accession>
<reference evidence="4" key="1">
    <citation type="submission" date="2019-02" db="EMBL/GenBank/DDBJ databases">
        <authorList>
            <person name="Gruber-Vodicka R. H."/>
            <person name="Seah K. B. B."/>
        </authorList>
    </citation>
    <scope>NUCLEOTIDE SEQUENCE</scope>
    <source>
        <strain evidence="4">BECK_DK161</strain>
    </source>
</reference>
<evidence type="ECO:0000313" key="4">
    <source>
        <dbReference type="EMBL" id="VFJ46815.1"/>
    </source>
</evidence>
<protein>
    <submittedName>
        <fullName evidence="4">WD40 repeat</fullName>
    </submittedName>
</protein>
<evidence type="ECO:0000256" key="1">
    <source>
        <dbReference type="PROSITE-ProRule" id="PRU00221"/>
    </source>
</evidence>
<dbReference type="InterPro" id="IPR015943">
    <property type="entry name" value="WD40/YVTN_repeat-like_dom_sf"/>
</dbReference>
<dbReference type="InterPro" id="IPR001680">
    <property type="entry name" value="WD40_rpt"/>
</dbReference>
<dbReference type="PANTHER" id="PTHR19879">
    <property type="entry name" value="TRANSCRIPTION INITIATION FACTOR TFIID"/>
    <property type="match status" value="1"/>
</dbReference>
<proteinExistence type="predicted"/>
<dbReference type="Pfam" id="PF00400">
    <property type="entry name" value="WD40"/>
    <property type="match status" value="2"/>
</dbReference>
<gene>
    <name evidence="4" type="ORF">BECKDK2373C_GA0170839_10162</name>
</gene>
<sequence length="1001" mass="107578">MIQSPPTEPLLCLETGRHTAPITRIATDRAGRWIVSASEDKTLRLWAADSGRLLRTVRPPIGEGDEGKLYAVAMDPQGDWIAAAGWTVDDGTGNDSIYLLERASGRLIKRLTGLENVINHLAVSADGQWLAACLGGKNGLRVFDAKDGFRPVFADRDYGGQSYGAAFSPDGRRLVASSIDGQLRLYRIGAGAQDDAGVGDEAGLPRFTLDKTTPLEGGQEPFAVAFHPAPGDDRLAVGFHDGATVQVLDGRDLTPRYAADSRGLDNGDLSSVAWSADGERLLAGGRYRDDNGSPVLAWDQGGRGARAVWPTANDTILDLKALPTGELAVATADPALLVLEATGARRLALAAGIADMRGMLGDDFRLSRDGRRIAFGLGYGGQAPVWFDIDQRRLQRGPAPADDAPGKGLFPPRLAAPGLVVRGWEDQDQPELNGKALEMRDYETARSLAVTPDGERFLLGTDWWLRLFDKEGREKGKEAAPGVAWGVNISGDGRVGVAAFADGTLRWYRLEGLKLLLSLFISVPDPGQEEGEAGKGNANKANANKANANKANDWVLWTPSGYYDASPGGGRLIGWHVNNGKDEAADFYPASLLRQRFYRPDVVAQVLGELDEKKALARAGVEPAPLVLALPPTVELLEDFDINPFTEARVRLRYRLHTRNDSPIERLLVMVDGRPFLDLGQGAVASGVAQEFSLTLPERDLELALIAENQYGASTPASVGLVWEGKPAVREGKPATKGPPAGAPDGESPRFRVKPLLYVLAIGVSAYDNDKLDLDYANKDARDFCEVLKRRGVGRYRLVVAECVADADKKTVLAGLEWLGKEVTEKDVGMLFLSGHGANDDDGDYYFLPRDAEVGDLRYTGVPYYEFRKTLGKLKGRALAFIDTCHAGNILGGKGRTTDINGVIQDLIAPENGVVVFASSTGEQYSLVESGWTNSAFTKALVEGLDGKAADEEDGEITIAGLERYLGKRVKALTDGQQTPTSAKPPNTPDFSIVVMPQAGA</sequence>
<dbReference type="InterPro" id="IPR011600">
    <property type="entry name" value="Pept_C14_caspase"/>
</dbReference>
<keyword evidence="1" id="KW-0853">WD repeat</keyword>
<dbReference type="Gene3D" id="2.130.10.10">
    <property type="entry name" value="YVTN repeat-like/Quinoprotein amine dehydrogenase"/>
    <property type="match status" value="2"/>
</dbReference>
<feature type="compositionally biased region" description="Low complexity" evidence="2">
    <location>
        <begin position="735"/>
        <end position="746"/>
    </location>
</feature>
<feature type="repeat" description="WD" evidence="1">
    <location>
        <begin position="15"/>
        <end position="56"/>
    </location>
</feature>